<keyword evidence="3" id="KW-1185">Reference proteome</keyword>
<evidence type="ECO:0000313" key="3">
    <source>
        <dbReference type="Proteomes" id="UP000306102"/>
    </source>
</evidence>
<dbReference type="EMBL" id="SDRB02008110">
    <property type="protein sequence ID" value="THG09958.1"/>
    <property type="molecule type" value="Genomic_DNA"/>
</dbReference>
<name>A0A4S4E2C3_CAMSN</name>
<proteinExistence type="predicted"/>
<protein>
    <submittedName>
        <fullName evidence="2">Uncharacterized protein</fullName>
    </submittedName>
</protein>
<organism evidence="2 3">
    <name type="scientific">Camellia sinensis var. sinensis</name>
    <name type="common">China tea</name>
    <dbReference type="NCBI Taxonomy" id="542762"/>
    <lineage>
        <taxon>Eukaryota</taxon>
        <taxon>Viridiplantae</taxon>
        <taxon>Streptophyta</taxon>
        <taxon>Embryophyta</taxon>
        <taxon>Tracheophyta</taxon>
        <taxon>Spermatophyta</taxon>
        <taxon>Magnoliopsida</taxon>
        <taxon>eudicotyledons</taxon>
        <taxon>Gunneridae</taxon>
        <taxon>Pentapetalae</taxon>
        <taxon>asterids</taxon>
        <taxon>Ericales</taxon>
        <taxon>Theaceae</taxon>
        <taxon>Camellia</taxon>
    </lineage>
</organism>
<comment type="caution">
    <text evidence="2">The sequence shown here is derived from an EMBL/GenBank/DDBJ whole genome shotgun (WGS) entry which is preliminary data.</text>
</comment>
<reference evidence="2 3" key="1">
    <citation type="journal article" date="2018" name="Proc. Natl. Acad. Sci. U.S.A.">
        <title>Draft genome sequence of Camellia sinensis var. sinensis provides insights into the evolution of the tea genome and tea quality.</title>
        <authorList>
            <person name="Wei C."/>
            <person name="Yang H."/>
            <person name="Wang S."/>
            <person name="Zhao J."/>
            <person name="Liu C."/>
            <person name="Gao L."/>
            <person name="Xia E."/>
            <person name="Lu Y."/>
            <person name="Tai Y."/>
            <person name="She G."/>
            <person name="Sun J."/>
            <person name="Cao H."/>
            <person name="Tong W."/>
            <person name="Gao Q."/>
            <person name="Li Y."/>
            <person name="Deng W."/>
            <person name="Jiang X."/>
            <person name="Wang W."/>
            <person name="Chen Q."/>
            <person name="Zhang S."/>
            <person name="Li H."/>
            <person name="Wu J."/>
            <person name="Wang P."/>
            <person name="Li P."/>
            <person name="Shi C."/>
            <person name="Zheng F."/>
            <person name="Jian J."/>
            <person name="Huang B."/>
            <person name="Shan D."/>
            <person name="Shi M."/>
            <person name="Fang C."/>
            <person name="Yue Y."/>
            <person name="Li F."/>
            <person name="Li D."/>
            <person name="Wei S."/>
            <person name="Han B."/>
            <person name="Jiang C."/>
            <person name="Yin Y."/>
            <person name="Xia T."/>
            <person name="Zhang Z."/>
            <person name="Bennetzen J.L."/>
            <person name="Zhao S."/>
            <person name="Wan X."/>
        </authorList>
    </citation>
    <scope>NUCLEOTIDE SEQUENCE [LARGE SCALE GENOMIC DNA]</scope>
    <source>
        <strain evidence="3">cv. Shuchazao</strain>
        <tissue evidence="2">Leaf</tissue>
    </source>
</reference>
<dbReference type="AlphaFoldDB" id="A0A4S4E2C3"/>
<gene>
    <name evidence="2" type="ORF">TEA_006274</name>
</gene>
<evidence type="ECO:0000256" key="1">
    <source>
        <dbReference type="SAM" id="MobiDB-lite"/>
    </source>
</evidence>
<feature type="compositionally biased region" description="Polar residues" evidence="1">
    <location>
        <begin position="129"/>
        <end position="161"/>
    </location>
</feature>
<evidence type="ECO:0000313" key="2">
    <source>
        <dbReference type="EMBL" id="THG09958.1"/>
    </source>
</evidence>
<accession>A0A4S4E2C3</accession>
<dbReference type="Proteomes" id="UP000306102">
    <property type="component" value="Unassembled WGS sequence"/>
</dbReference>
<sequence length="257" mass="29099">MVSPELAGVLPEHVGVSPEFRRQRPPSLTATTIYGNDIEVLENTLQIFETYSISNAIVRHVAEHRIVPNEYQWNLHGRTPIEETEDDQLTLHNLSFNFTPLNDLEDAKEAKKKHNTTCITTKEDDFKQRNNPNGSQNRVQDSTKTAQNSNSTKQQPKQSSLEGPGHLGGRPMVVFFPRLPSFQLCFHRLSNQQYTQHPQQSTLITGTSPVIWVDIRADVPQEQSLALDIRLDDHSAATTLFQICLSSIKPIFNSFKI</sequence>
<feature type="region of interest" description="Disordered" evidence="1">
    <location>
        <begin position="108"/>
        <end position="166"/>
    </location>
</feature>